<sequence length="353" mass="38773">MAHFRFAGMSALATISVLFTPMSAQPCSRIVWNDNGRAVVVGRSMDWLNPMPTDLYLLPRGIKRDGMTGKNTLAWTAKYGTVTAVPSRGGASGTADGVNEKGLAGSLLWLAESDYGKYDPDRPSLSLGLWLQYYLDNFATVQEAVEFTEKSPPLIVTGSFDGRRVTNHLALSDATGDTMVIEYIGGKPVIHHGKQYTVMTNSPPYDQQLKQLQQFKGFGGEKPLPGTTEAADRFVRGAYYLNHLPKPADYRETVAGALSVIRNISAPFGEADPARPNISATRWRTVADLTNRIYYFESSTSPNLIWVKLDGLDFSNKAGIRKIDLVKYPDRVGDVTKQFEPAKPFAVGLPDLN</sequence>
<dbReference type="InterPro" id="IPR052193">
    <property type="entry name" value="Peptidase_C59"/>
</dbReference>
<dbReference type="Pfam" id="PF02275">
    <property type="entry name" value="CBAH"/>
    <property type="match status" value="1"/>
</dbReference>
<dbReference type="Gene3D" id="3.60.60.10">
    <property type="entry name" value="Penicillin V Acylase, Chain A"/>
    <property type="match status" value="1"/>
</dbReference>
<protein>
    <submittedName>
        <fullName evidence="4">Choloylglycine hydrolase</fullName>
        <ecNumber evidence="4">3.5.1.24</ecNumber>
    </submittedName>
</protein>
<dbReference type="PANTHER" id="PTHR35527:SF2">
    <property type="entry name" value="HYDROLASE"/>
    <property type="match status" value="1"/>
</dbReference>
<dbReference type="EMBL" id="OY288114">
    <property type="protein sequence ID" value="CAJ0872928.1"/>
    <property type="molecule type" value="Genomic_DNA"/>
</dbReference>
<evidence type="ECO:0000256" key="2">
    <source>
        <dbReference type="ARBA" id="ARBA00022801"/>
    </source>
</evidence>
<keyword evidence="2 4" id="KW-0378">Hydrolase</keyword>
<dbReference type="CDD" id="cd01902">
    <property type="entry name" value="Ntn_CGH"/>
    <property type="match status" value="1"/>
</dbReference>
<feature type="domain" description="Choloylglycine hydrolase/NAAA C-terminal" evidence="3">
    <location>
        <begin position="27"/>
        <end position="313"/>
    </location>
</feature>
<dbReference type="InterPro" id="IPR029132">
    <property type="entry name" value="CBAH/NAAA_C"/>
</dbReference>
<evidence type="ECO:0000259" key="3">
    <source>
        <dbReference type="Pfam" id="PF02275"/>
    </source>
</evidence>
<evidence type="ECO:0000256" key="1">
    <source>
        <dbReference type="ARBA" id="ARBA00006625"/>
    </source>
</evidence>
<reference evidence="4" key="1">
    <citation type="submission" date="2023-07" db="EMBL/GenBank/DDBJ databases">
        <authorList>
            <person name="Pelsma A.J. K."/>
        </authorList>
    </citation>
    <scope>NUCLEOTIDE SEQUENCE</scope>
</reference>
<gene>
    <name evidence="4" type="primary">E3.5.1.24</name>
    <name evidence="4" type="ORF">AMST5_02462</name>
</gene>
<dbReference type="EC" id="3.5.1.24" evidence="4"/>
<dbReference type="AlphaFoldDB" id="A0AA48REI8"/>
<organism evidence="4">
    <name type="scientific">freshwater sediment metagenome</name>
    <dbReference type="NCBI Taxonomy" id="556182"/>
    <lineage>
        <taxon>unclassified sequences</taxon>
        <taxon>metagenomes</taxon>
        <taxon>ecological metagenomes</taxon>
    </lineage>
</organism>
<dbReference type="InterPro" id="IPR029055">
    <property type="entry name" value="Ntn_hydrolases_N"/>
</dbReference>
<proteinExistence type="inferred from homology"/>
<evidence type="ECO:0000313" key="4">
    <source>
        <dbReference type="EMBL" id="CAJ0872928.1"/>
    </source>
</evidence>
<name>A0AA48REI8_9ZZZZ</name>
<dbReference type="SUPFAM" id="SSF56235">
    <property type="entry name" value="N-terminal nucleophile aminohydrolases (Ntn hydrolases)"/>
    <property type="match status" value="1"/>
</dbReference>
<accession>A0AA48REI8</accession>
<dbReference type="GO" id="GO:0045302">
    <property type="term" value="F:choloylglycine hydrolase activity"/>
    <property type="evidence" value="ECO:0007669"/>
    <property type="project" value="UniProtKB-EC"/>
</dbReference>
<comment type="similarity">
    <text evidence="1">Belongs to the peptidase C59 family.</text>
</comment>
<dbReference type="PANTHER" id="PTHR35527">
    <property type="entry name" value="CHOLOYLGLYCINE HYDROLASE"/>
    <property type="match status" value="1"/>
</dbReference>